<protein>
    <submittedName>
        <fullName evidence="1">Uncharacterized protein</fullName>
    </submittedName>
</protein>
<dbReference type="EMBL" id="JXRR01000020">
    <property type="protein sequence ID" value="KIL44093.1"/>
    <property type="molecule type" value="Genomic_DNA"/>
</dbReference>
<accession>A0A0C2VJC4</accession>
<proteinExistence type="predicted"/>
<comment type="caution">
    <text evidence="1">The sequence shown here is derived from an EMBL/GenBank/DDBJ whole genome shotgun (WGS) entry which is preliminary data.</text>
</comment>
<gene>
    <name evidence="1" type="ORF">KR50_31510</name>
</gene>
<organism evidence="1 2">
    <name type="scientific">Jeotgalibacillus campisalis</name>
    <dbReference type="NCBI Taxonomy" id="220754"/>
    <lineage>
        <taxon>Bacteria</taxon>
        <taxon>Bacillati</taxon>
        <taxon>Bacillota</taxon>
        <taxon>Bacilli</taxon>
        <taxon>Bacillales</taxon>
        <taxon>Caryophanaceae</taxon>
        <taxon>Jeotgalibacillus</taxon>
    </lineage>
</organism>
<dbReference type="AlphaFoldDB" id="A0A0C2VJC4"/>
<name>A0A0C2VJC4_9BACL</name>
<evidence type="ECO:0000313" key="2">
    <source>
        <dbReference type="Proteomes" id="UP000031972"/>
    </source>
</evidence>
<reference evidence="1 2" key="1">
    <citation type="submission" date="2015-01" db="EMBL/GenBank/DDBJ databases">
        <title>Jeotgalibacillus campisalis genome sequencing.</title>
        <authorList>
            <person name="Goh K.M."/>
            <person name="Chan K.-G."/>
            <person name="Yaakop A.S."/>
            <person name="Ee R."/>
            <person name="Gan H.M."/>
            <person name="Chan C.S."/>
        </authorList>
    </citation>
    <scope>NUCLEOTIDE SEQUENCE [LARGE SCALE GENOMIC DNA]</scope>
    <source>
        <strain evidence="1 2">SF-57</strain>
    </source>
</reference>
<dbReference type="Proteomes" id="UP000031972">
    <property type="component" value="Unassembled WGS sequence"/>
</dbReference>
<dbReference type="OrthoDB" id="2882430at2"/>
<dbReference type="RefSeq" id="WP_052477152.1">
    <property type="nucleotide sequence ID" value="NZ_JXRR01000020.1"/>
</dbReference>
<evidence type="ECO:0000313" key="1">
    <source>
        <dbReference type="EMBL" id="KIL44093.1"/>
    </source>
</evidence>
<keyword evidence="2" id="KW-1185">Reference proteome</keyword>
<sequence>MNMLRSKKDAENFVDQAKDLFKYDEAGKKFYFVFEDHSRDGNWTIMFYPKEERWTSHSFGENYCDEGETELTREEMNSFIFKNRKYVNRALKNLEPVLVKS</sequence>
<dbReference type="PATRIC" id="fig|220754.4.peg.3165"/>